<dbReference type="CDD" id="cd10918">
    <property type="entry name" value="CE4_NodB_like_5s_6s"/>
    <property type="match status" value="1"/>
</dbReference>
<dbReference type="Proteomes" id="UP000261811">
    <property type="component" value="Unassembled WGS sequence"/>
</dbReference>
<dbReference type="InterPro" id="IPR051398">
    <property type="entry name" value="Polysacch_Deacetylase"/>
</dbReference>
<dbReference type="GO" id="GO:0005576">
    <property type="term" value="C:extracellular region"/>
    <property type="evidence" value="ECO:0007669"/>
    <property type="project" value="UniProtKB-SubCell"/>
</dbReference>
<dbReference type="AlphaFoldDB" id="A0A372JSM5"/>
<evidence type="ECO:0000256" key="2">
    <source>
        <dbReference type="ARBA" id="ARBA00022729"/>
    </source>
</evidence>
<dbReference type="GO" id="GO:0016810">
    <property type="term" value="F:hydrolase activity, acting on carbon-nitrogen (but not peptide) bonds"/>
    <property type="evidence" value="ECO:0007669"/>
    <property type="project" value="InterPro"/>
</dbReference>
<dbReference type="GO" id="GO:0005975">
    <property type="term" value="P:carbohydrate metabolic process"/>
    <property type="evidence" value="ECO:0007669"/>
    <property type="project" value="InterPro"/>
</dbReference>
<dbReference type="InterPro" id="IPR002509">
    <property type="entry name" value="NODB_dom"/>
</dbReference>
<organism evidence="4 5">
    <name type="scientific">Actinomadura logoneensis</name>
    <dbReference type="NCBI Taxonomy" id="2293572"/>
    <lineage>
        <taxon>Bacteria</taxon>
        <taxon>Bacillati</taxon>
        <taxon>Actinomycetota</taxon>
        <taxon>Actinomycetes</taxon>
        <taxon>Streptosporangiales</taxon>
        <taxon>Thermomonosporaceae</taxon>
        <taxon>Actinomadura</taxon>
    </lineage>
</organism>
<dbReference type="EMBL" id="QURH01000070">
    <property type="protein sequence ID" value="RFU43035.1"/>
    <property type="molecule type" value="Genomic_DNA"/>
</dbReference>
<comment type="subcellular location">
    <subcellularLocation>
        <location evidence="1">Secreted</location>
    </subcellularLocation>
</comment>
<dbReference type="SUPFAM" id="SSF88713">
    <property type="entry name" value="Glycoside hydrolase/deacetylase"/>
    <property type="match status" value="1"/>
</dbReference>
<dbReference type="OrthoDB" id="9763050at2"/>
<comment type="caution">
    <text evidence="4">The sequence shown here is derived from an EMBL/GenBank/DDBJ whole genome shotgun (WGS) entry which is preliminary data.</text>
</comment>
<dbReference type="PANTHER" id="PTHR34216:SF3">
    <property type="entry name" value="POLY-BETA-1,6-N-ACETYL-D-GLUCOSAMINE N-DEACETYLASE"/>
    <property type="match status" value="1"/>
</dbReference>
<evidence type="ECO:0000259" key="3">
    <source>
        <dbReference type="PROSITE" id="PS51677"/>
    </source>
</evidence>
<dbReference type="Gene3D" id="3.20.20.370">
    <property type="entry name" value="Glycoside hydrolase/deacetylase"/>
    <property type="match status" value="1"/>
</dbReference>
<dbReference type="RefSeq" id="WP_117356034.1">
    <property type="nucleotide sequence ID" value="NZ_QURH01000070.1"/>
</dbReference>
<feature type="domain" description="NodB homology" evidence="3">
    <location>
        <begin position="53"/>
        <end position="230"/>
    </location>
</feature>
<protein>
    <submittedName>
        <fullName evidence="4">Polysaccharide deacetylase family protein</fullName>
    </submittedName>
</protein>
<proteinExistence type="predicted"/>
<accession>A0A372JSM5</accession>
<name>A0A372JSM5_9ACTN</name>
<evidence type="ECO:0000313" key="5">
    <source>
        <dbReference type="Proteomes" id="UP000261811"/>
    </source>
</evidence>
<keyword evidence="2" id="KW-0732">Signal</keyword>
<dbReference type="Pfam" id="PF01522">
    <property type="entry name" value="Polysacc_deac_1"/>
    <property type="match status" value="1"/>
</dbReference>
<evidence type="ECO:0000256" key="1">
    <source>
        <dbReference type="ARBA" id="ARBA00004613"/>
    </source>
</evidence>
<dbReference type="PROSITE" id="PS51677">
    <property type="entry name" value="NODB"/>
    <property type="match status" value="1"/>
</dbReference>
<gene>
    <name evidence="4" type="ORF">DZF91_03365</name>
</gene>
<keyword evidence="5" id="KW-1185">Reference proteome</keyword>
<evidence type="ECO:0000313" key="4">
    <source>
        <dbReference type="EMBL" id="RFU43035.1"/>
    </source>
</evidence>
<dbReference type="InterPro" id="IPR011330">
    <property type="entry name" value="Glyco_hydro/deAcase_b/a-brl"/>
</dbReference>
<reference evidence="4 5" key="1">
    <citation type="submission" date="2018-08" db="EMBL/GenBank/DDBJ databases">
        <title>Actinomadura jelena sp. nov., a novel Actinomycete isolated from soil in Chad.</title>
        <authorList>
            <person name="Shi L."/>
        </authorList>
    </citation>
    <scope>NUCLEOTIDE SEQUENCE [LARGE SCALE GENOMIC DNA]</scope>
    <source>
        <strain evidence="4 5">NEAU-G17</strain>
    </source>
</reference>
<sequence length="230" mass="25128">MGAVINLTVHGVGPRSGGAPGRALGRALEPGEAETWVDVGRFERVLDAVADRPDVRLTFDDGNASDVETALPRLLDRGLTAEFFVLAGRLGEPGRLTADGVRELVKAGMTVGSHGWAHRDWRRLTAPQVGEELVRAHHVLSDITGEPVTRVAIPFGSYDRHVLRRLRRASVTRAYTSDGGPARPDAWLQPRTSLRHDLDDAWITRVLAPPGPAARLRRTAARLVKRTRGR</sequence>
<dbReference type="PANTHER" id="PTHR34216">
    <property type="match status" value="1"/>
</dbReference>